<keyword evidence="1" id="KW-0808">Transferase</keyword>
<name>A0A1G2KJQ7_9BACT</name>
<dbReference type="SUPFAM" id="SSF55060">
    <property type="entry name" value="GHMP Kinase, C-terminal domain"/>
    <property type="match status" value="1"/>
</dbReference>
<dbReference type="SUPFAM" id="SSF54211">
    <property type="entry name" value="Ribosomal protein S5 domain 2-like"/>
    <property type="match status" value="1"/>
</dbReference>
<protein>
    <recommendedName>
        <fullName evidence="5">GHMP kinase N-terminal domain-containing protein</fullName>
    </recommendedName>
</protein>
<evidence type="ECO:0000256" key="2">
    <source>
        <dbReference type="ARBA" id="ARBA00022741"/>
    </source>
</evidence>
<keyword evidence="2" id="KW-0547">Nucleotide-binding</keyword>
<dbReference type="STRING" id="1802270.A3C07_04560"/>
<dbReference type="InterPro" id="IPR006203">
    <property type="entry name" value="GHMP_knse_ATP-bd_CS"/>
</dbReference>
<dbReference type="Proteomes" id="UP000179023">
    <property type="component" value="Unassembled WGS sequence"/>
</dbReference>
<gene>
    <name evidence="6" type="ORF">A3C07_04560</name>
</gene>
<dbReference type="GO" id="GO:0005524">
    <property type="term" value="F:ATP binding"/>
    <property type="evidence" value="ECO:0007669"/>
    <property type="project" value="UniProtKB-KW"/>
</dbReference>
<dbReference type="InterPro" id="IPR052203">
    <property type="entry name" value="GHMP_Kinase-Related"/>
</dbReference>
<feature type="non-terminal residue" evidence="6">
    <location>
        <position position="270"/>
    </location>
</feature>
<dbReference type="AlphaFoldDB" id="A0A1G2KJQ7"/>
<keyword evidence="4" id="KW-0067">ATP-binding</keyword>
<evidence type="ECO:0000259" key="5">
    <source>
        <dbReference type="Pfam" id="PF00288"/>
    </source>
</evidence>
<feature type="domain" description="GHMP kinase N-terminal" evidence="5">
    <location>
        <begin position="82"/>
        <end position="161"/>
    </location>
</feature>
<accession>A0A1G2KJQ7</accession>
<evidence type="ECO:0000256" key="1">
    <source>
        <dbReference type="ARBA" id="ARBA00022679"/>
    </source>
</evidence>
<organism evidence="6 7">
    <name type="scientific">Candidatus Sungbacteria bacterium RIFCSPHIGHO2_02_FULL_47_11</name>
    <dbReference type="NCBI Taxonomy" id="1802270"/>
    <lineage>
        <taxon>Bacteria</taxon>
        <taxon>Candidatus Sungiibacteriota</taxon>
    </lineage>
</organism>
<evidence type="ECO:0000256" key="3">
    <source>
        <dbReference type="ARBA" id="ARBA00022777"/>
    </source>
</evidence>
<dbReference type="Pfam" id="PF00288">
    <property type="entry name" value="GHMP_kinases_N"/>
    <property type="match status" value="1"/>
</dbReference>
<dbReference type="GO" id="GO:0050201">
    <property type="term" value="F:fucokinase activity"/>
    <property type="evidence" value="ECO:0007669"/>
    <property type="project" value="TreeGrafter"/>
</dbReference>
<evidence type="ECO:0000313" key="7">
    <source>
        <dbReference type="Proteomes" id="UP000179023"/>
    </source>
</evidence>
<reference evidence="6 7" key="1">
    <citation type="journal article" date="2016" name="Nat. Commun.">
        <title>Thousands of microbial genomes shed light on interconnected biogeochemical processes in an aquifer system.</title>
        <authorList>
            <person name="Anantharaman K."/>
            <person name="Brown C.T."/>
            <person name="Hug L.A."/>
            <person name="Sharon I."/>
            <person name="Castelle C.J."/>
            <person name="Probst A.J."/>
            <person name="Thomas B.C."/>
            <person name="Singh A."/>
            <person name="Wilkins M.J."/>
            <person name="Karaoz U."/>
            <person name="Brodie E.L."/>
            <person name="Williams K.H."/>
            <person name="Hubbard S.S."/>
            <person name="Banfield J.F."/>
        </authorList>
    </citation>
    <scope>NUCLEOTIDE SEQUENCE [LARGE SCALE GENOMIC DNA]</scope>
</reference>
<sequence>MIRTVIIKTPLRLPLGGGGTDLPAYVKEHGGFIFGASINKYVYVTVTHSSLFNDVTFSSAHDERNEMKFDPSGLENALAREALKLVGLTGGIVISTTSDVPYSTGLGSSGALLVGMLHALYVLKGENVTTEFLADRASHIFFECLGSSEGKQDPYLASLGGFSCFELDRKNTVAMLPLTISSATVRDFEARSLYFYTGIQRRSGLLLDEHQKKAAAGNEAVLNYRHRVKEIGRKIKAAFEQGDLDRFGMLLHDHWQAKKESTHGMSIGAV</sequence>
<keyword evidence="3" id="KW-0418">Kinase</keyword>
<comment type="caution">
    <text evidence="6">The sequence shown here is derived from an EMBL/GenBank/DDBJ whole genome shotgun (WGS) entry which is preliminary data.</text>
</comment>
<dbReference type="PRINTS" id="PR00960">
    <property type="entry name" value="LMBPPROTEIN"/>
</dbReference>
<dbReference type="PANTHER" id="PTHR32463">
    <property type="entry name" value="L-FUCOSE KINASE"/>
    <property type="match status" value="1"/>
</dbReference>
<dbReference type="EMBL" id="MHQI01000039">
    <property type="protein sequence ID" value="OGZ99503.1"/>
    <property type="molecule type" value="Genomic_DNA"/>
</dbReference>
<dbReference type="InterPro" id="IPR006204">
    <property type="entry name" value="GHMP_kinase_N_dom"/>
</dbReference>
<dbReference type="PANTHER" id="PTHR32463:SF0">
    <property type="entry name" value="L-FUCOSE KINASE"/>
    <property type="match status" value="1"/>
</dbReference>
<dbReference type="InterPro" id="IPR020568">
    <property type="entry name" value="Ribosomal_Su5_D2-typ_SF"/>
</dbReference>
<dbReference type="InterPro" id="IPR036554">
    <property type="entry name" value="GHMP_kinase_C_sf"/>
</dbReference>
<evidence type="ECO:0000256" key="4">
    <source>
        <dbReference type="ARBA" id="ARBA00022840"/>
    </source>
</evidence>
<evidence type="ECO:0000313" key="6">
    <source>
        <dbReference type="EMBL" id="OGZ99503.1"/>
    </source>
</evidence>
<dbReference type="InterPro" id="IPR001174">
    <property type="entry name" value="HddA/FKP"/>
</dbReference>
<dbReference type="PROSITE" id="PS00627">
    <property type="entry name" value="GHMP_KINASES_ATP"/>
    <property type="match status" value="1"/>
</dbReference>
<proteinExistence type="predicted"/>
<dbReference type="Gene3D" id="3.30.230.120">
    <property type="match status" value="1"/>
</dbReference>
<dbReference type="GO" id="GO:0042352">
    <property type="term" value="P:GDP-L-fucose salvage"/>
    <property type="evidence" value="ECO:0007669"/>
    <property type="project" value="TreeGrafter"/>
</dbReference>